<evidence type="ECO:0000313" key="3">
    <source>
        <dbReference type="Proteomes" id="UP000178606"/>
    </source>
</evidence>
<dbReference type="AlphaFoldDB" id="A0A1F6CB59"/>
<dbReference type="SUPFAM" id="SSF47781">
    <property type="entry name" value="RuvA domain 2-like"/>
    <property type="match status" value="1"/>
</dbReference>
<dbReference type="Proteomes" id="UP000178606">
    <property type="component" value="Unassembled WGS sequence"/>
</dbReference>
<keyword evidence="1" id="KW-0732">Signal</keyword>
<proteinExistence type="predicted"/>
<comment type="caution">
    <text evidence="2">The sequence shown here is derived from an EMBL/GenBank/DDBJ whole genome shotgun (WGS) entry which is preliminary data.</text>
</comment>
<sequence length="607" mass="66251">MRVHLTAFCLLLIAVPASGEDLLDQVWDGDEGVSQDFIEDRDGIVLDLNAATVQDLASLPGLSYADAERIVAFRATRGPFRRPRDLDRVGLPRPVVESLLPHVTVSHRSHPREALSRLRFVRRSSSARGRPLLTGSGLHARTTYRAGDLVAASVTTDKDAGEGNPLDFAAGYAEVRSEVARLVVGDFRPGFAQGLVLSRWTRAPADLSQVVRRPSRQVGYRSTEENGALRGVYLEGMRGAWRVAALGSSARFDAAIDTSGQVERLTEGGLHVTDLERSRADALRETALGLRIERAAAGRSHFGMTSLRSGFNPPFKPQGRGPSGASATVLGLDAGASLGCLKVAGEMAQTGQGRAWAAGAAYQRRRIEAGLQMRDYGQRFQTLRGAGFSTFGDAQNERGVFAGLVWRTRRIRAASLTFDRAWRPGPTPTLPPGSARSSLTFRVRHAPLRRLLLQWSGQTRWDQVYKGKQQGVLPRRRRGLRMDATQHLGRGVQFLVRGDLVNAAIGPGREAGGSAFGELKVRYKGLRAAGRLTYFNTPSYESRIFEWEDAPEGMVALRTLTGRGVKGYVLISAKAGPARTTLRLWRQRPLDGRKATTEVVAQVDVNM</sequence>
<feature type="signal peptide" evidence="1">
    <location>
        <begin position="1"/>
        <end position="19"/>
    </location>
</feature>
<gene>
    <name evidence="2" type="ORF">A3F84_18330</name>
</gene>
<dbReference type="Gene3D" id="1.10.150.280">
    <property type="entry name" value="AF1531-like domain"/>
    <property type="match status" value="1"/>
</dbReference>
<evidence type="ECO:0000256" key="1">
    <source>
        <dbReference type="SAM" id="SignalP"/>
    </source>
</evidence>
<evidence type="ECO:0000313" key="2">
    <source>
        <dbReference type="EMBL" id="OGG46458.1"/>
    </source>
</evidence>
<name>A0A1F6CB59_HANXR</name>
<feature type="chain" id="PRO_5009523328" description="Helix-hairpin-helix DNA-binding motif class 1 domain-containing protein" evidence="1">
    <location>
        <begin position="20"/>
        <end position="607"/>
    </location>
</feature>
<evidence type="ECO:0008006" key="4">
    <source>
        <dbReference type="Google" id="ProtNLM"/>
    </source>
</evidence>
<organism evidence="2 3">
    <name type="scientific">Handelsmanbacteria sp. (strain RIFCSPLOWO2_12_FULL_64_10)</name>
    <dbReference type="NCBI Taxonomy" id="1817868"/>
    <lineage>
        <taxon>Bacteria</taxon>
        <taxon>Candidatus Handelsmaniibacteriota</taxon>
    </lineage>
</organism>
<dbReference type="InterPro" id="IPR010994">
    <property type="entry name" value="RuvA_2-like"/>
</dbReference>
<dbReference type="EMBL" id="MFKF01000313">
    <property type="protein sequence ID" value="OGG46458.1"/>
    <property type="molecule type" value="Genomic_DNA"/>
</dbReference>
<protein>
    <recommendedName>
        <fullName evidence="4">Helix-hairpin-helix DNA-binding motif class 1 domain-containing protein</fullName>
    </recommendedName>
</protein>
<dbReference type="Pfam" id="PF12836">
    <property type="entry name" value="HHH_3"/>
    <property type="match status" value="1"/>
</dbReference>
<reference evidence="2 3" key="1">
    <citation type="journal article" date="2016" name="Nat. Commun.">
        <title>Thousands of microbial genomes shed light on interconnected biogeochemical processes in an aquifer system.</title>
        <authorList>
            <person name="Anantharaman K."/>
            <person name="Brown C.T."/>
            <person name="Hug L.A."/>
            <person name="Sharon I."/>
            <person name="Castelle C.J."/>
            <person name="Probst A.J."/>
            <person name="Thomas B.C."/>
            <person name="Singh A."/>
            <person name="Wilkins M.J."/>
            <person name="Karaoz U."/>
            <person name="Brodie E.L."/>
            <person name="Williams K.H."/>
            <person name="Hubbard S.S."/>
            <person name="Banfield J.F."/>
        </authorList>
    </citation>
    <scope>NUCLEOTIDE SEQUENCE [LARGE SCALE GENOMIC DNA]</scope>
    <source>
        <strain evidence="3">RIFCSPLOWO2_12_FULL_64_10</strain>
    </source>
</reference>
<accession>A0A1F6CB59</accession>